<organism evidence="2 3">
    <name type="scientific">Pseudomonas savastanoi</name>
    <name type="common">Pseudomonas syringae pv. savastanoi</name>
    <dbReference type="NCBI Taxonomy" id="29438"/>
    <lineage>
        <taxon>Bacteria</taxon>
        <taxon>Pseudomonadati</taxon>
        <taxon>Pseudomonadota</taxon>
        <taxon>Gammaproteobacteria</taxon>
        <taxon>Pseudomonadales</taxon>
        <taxon>Pseudomonadaceae</taxon>
        <taxon>Pseudomonas</taxon>
    </lineage>
</organism>
<dbReference type="Gene3D" id="3.40.50.720">
    <property type="entry name" value="NAD(P)-binding Rossmann-like Domain"/>
    <property type="match status" value="1"/>
</dbReference>
<evidence type="ECO:0000259" key="1">
    <source>
        <dbReference type="Pfam" id="PF01408"/>
    </source>
</evidence>
<dbReference type="InterPro" id="IPR050463">
    <property type="entry name" value="Gfo/Idh/MocA_oxidrdct_glycsds"/>
</dbReference>
<protein>
    <submittedName>
        <fullName evidence="2">Putative dehydrogenase</fullName>
    </submittedName>
</protein>
<evidence type="ECO:0000313" key="2">
    <source>
        <dbReference type="EMBL" id="RMS78576.1"/>
    </source>
</evidence>
<dbReference type="InterPro" id="IPR000683">
    <property type="entry name" value="Gfo/Idh/MocA-like_OxRdtase_N"/>
</dbReference>
<dbReference type="SUPFAM" id="SSF51735">
    <property type="entry name" value="NAD(P)-binding Rossmann-fold domains"/>
    <property type="match status" value="1"/>
</dbReference>
<proteinExistence type="predicted"/>
<dbReference type="Pfam" id="PF01408">
    <property type="entry name" value="GFO_IDH_MocA"/>
    <property type="match status" value="1"/>
</dbReference>
<name>A0A3M5FW10_PSESS</name>
<dbReference type="PANTHER" id="PTHR43818:SF5">
    <property type="entry name" value="OXIDOREDUCTASE FAMILY PROTEIN"/>
    <property type="match status" value="1"/>
</dbReference>
<dbReference type="AlphaFoldDB" id="A0A3M5FW10"/>
<dbReference type="GO" id="GO:0000166">
    <property type="term" value="F:nucleotide binding"/>
    <property type="evidence" value="ECO:0007669"/>
    <property type="project" value="InterPro"/>
</dbReference>
<dbReference type="EMBL" id="RBSW01000232">
    <property type="protein sequence ID" value="RMS78576.1"/>
    <property type="molecule type" value="Genomic_DNA"/>
</dbReference>
<dbReference type="PANTHER" id="PTHR43818">
    <property type="entry name" value="BCDNA.GH03377"/>
    <property type="match status" value="1"/>
</dbReference>
<evidence type="ECO:0000313" key="3">
    <source>
        <dbReference type="Proteomes" id="UP000270499"/>
    </source>
</evidence>
<comment type="caution">
    <text evidence="2">The sequence shown here is derived from an EMBL/GenBank/DDBJ whole genome shotgun (WGS) entry which is preliminary data.</text>
</comment>
<sequence length="91" mass="9220">MDMVGIAVLGAGRIGKIHAANVALSKFATLVAVADPFADAAARLAGELGAEAMTDCEAAIDRPDVAAIVIGTPTHTHINLMLRAVRQGSAV</sequence>
<feature type="domain" description="Gfo/Idh/MocA-like oxidoreductase N-terminal" evidence="1">
    <location>
        <begin position="5"/>
        <end position="91"/>
    </location>
</feature>
<accession>A0A3M5FW10</accession>
<gene>
    <name evidence="2" type="ORF">ALP59_02967</name>
</gene>
<dbReference type="Proteomes" id="UP000270499">
    <property type="component" value="Unassembled WGS sequence"/>
</dbReference>
<dbReference type="InterPro" id="IPR036291">
    <property type="entry name" value="NAD(P)-bd_dom_sf"/>
</dbReference>
<reference evidence="2 3" key="1">
    <citation type="submission" date="2018-08" db="EMBL/GenBank/DDBJ databases">
        <title>Recombination of ecologically and evolutionarily significant loci maintains genetic cohesion in the Pseudomonas syringae species complex.</title>
        <authorList>
            <person name="Dillon M."/>
            <person name="Thakur S."/>
            <person name="Almeida R.N.D."/>
            <person name="Weir B.S."/>
            <person name="Guttman D.S."/>
        </authorList>
    </citation>
    <scope>NUCLEOTIDE SEQUENCE [LARGE SCALE GENOMIC DNA]</scope>
    <source>
        <strain evidence="2 3">ICMP 9421</strain>
    </source>
</reference>